<dbReference type="Proteomes" id="UP000583929">
    <property type="component" value="Unassembled WGS sequence"/>
</dbReference>
<dbReference type="PANTHER" id="PTHR13068:SF23">
    <property type="entry name" value="TRANSCRIPTION TERMINATION FACTOR MTERF15, MITOCHONDRIAL"/>
    <property type="match status" value="1"/>
</dbReference>
<evidence type="ECO:0000313" key="4">
    <source>
        <dbReference type="EMBL" id="KAF4377071.1"/>
    </source>
</evidence>
<dbReference type="GO" id="GO:0003676">
    <property type="term" value="F:nucleic acid binding"/>
    <property type="evidence" value="ECO:0007669"/>
    <property type="project" value="InterPro"/>
</dbReference>
<organism evidence="4 5">
    <name type="scientific">Cannabis sativa</name>
    <name type="common">Hemp</name>
    <name type="synonym">Marijuana</name>
    <dbReference type="NCBI Taxonomy" id="3483"/>
    <lineage>
        <taxon>Eukaryota</taxon>
        <taxon>Viridiplantae</taxon>
        <taxon>Streptophyta</taxon>
        <taxon>Embryophyta</taxon>
        <taxon>Tracheophyta</taxon>
        <taxon>Spermatophyta</taxon>
        <taxon>Magnoliopsida</taxon>
        <taxon>eudicotyledons</taxon>
        <taxon>Gunneridae</taxon>
        <taxon>Pentapetalae</taxon>
        <taxon>rosids</taxon>
        <taxon>fabids</taxon>
        <taxon>Rosales</taxon>
        <taxon>Cannabaceae</taxon>
        <taxon>Cannabis</taxon>
    </lineage>
</organism>
<protein>
    <submittedName>
        <fullName evidence="4">Uncharacterized protein</fullName>
    </submittedName>
</protein>
<keyword evidence="2" id="KW-0804">Transcription</keyword>
<dbReference type="PANTHER" id="PTHR13068">
    <property type="entry name" value="CGI-12 PROTEIN-RELATED"/>
    <property type="match status" value="1"/>
</dbReference>
<dbReference type="Gene3D" id="1.25.70.10">
    <property type="entry name" value="Transcription termination factor 3, mitochondrial"/>
    <property type="match status" value="2"/>
</dbReference>
<dbReference type="SMART" id="SM00733">
    <property type="entry name" value="Mterf"/>
    <property type="match status" value="5"/>
</dbReference>
<proteinExistence type="inferred from homology"/>
<dbReference type="AlphaFoldDB" id="A0A7J6G245"/>
<dbReference type="InterPro" id="IPR003690">
    <property type="entry name" value="MTERF"/>
</dbReference>
<evidence type="ECO:0000313" key="5">
    <source>
        <dbReference type="Proteomes" id="UP000583929"/>
    </source>
</evidence>
<comment type="caution">
    <text evidence="4">The sequence shown here is derived from an EMBL/GenBank/DDBJ whole genome shotgun (WGS) entry which is preliminary data.</text>
</comment>
<keyword evidence="3" id="KW-0809">Transit peptide</keyword>
<dbReference type="GO" id="GO:0006353">
    <property type="term" value="P:DNA-templated transcription termination"/>
    <property type="evidence" value="ECO:0007669"/>
    <property type="project" value="UniProtKB-KW"/>
</dbReference>
<dbReference type="Pfam" id="PF02536">
    <property type="entry name" value="mTERF"/>
    <property type="match status" value="2"/>
</dbReference>
<dbReference type="EMBL" id="JAATIQ010000148">
    <property type="protein sequence ID" value="KAF4377071.1"/>
    <property type="molecule type" value="Genomic_DNA"/>
</dbReference>
<evidence type="ECO:0000256" key="3">
    <source>
        <dbReference type="ARBA" id="ARBA00022946"/>
    </source>
</evidence>
<keyword evidence="2" id="KW-0805">Transcription regulation</keyword>
<name>A0A7J6G245_CANSA</name>
<evidence type="ECO:0000256" key="2">
    <source>
        <dbReference type="ARBA" id="ARBA00022472"/>
    </source>
</evidence>
<reference evidence="4 5" key="1">
    <citation type="journal article" date="2020" name="bioRxiv">
        <title>Sequence and annotation of 42 cannabis genomes reveals extensive copy number variation in cannabinoid synthesis and pathogen resistance genes.</title>
        <authorList>
            <person name="Mckernan K.J."/>
            <person name="Helbert Y."/>
            <person name="Kane L.T."/>
            <person name="Ebling H."/>
            <person name="Zhang L."/>
            <person name="Liu B."/>
            <person name="Eaton Z."/>
            <person name="Mclaughlin S."/>
            <person name="Kingan S."/>
            <person name="Baybayan P."/>
            <person name="Concepcion G."/>
            <person name="Jordan M."/>
            <person name="Riva A."/>
            <person name="Barbazuk W."/>
            <person name="Harkins T."/>
        </authorList>
    </citation>
    <scope>NUCLEOTIDE SEQUENCE [LARGE SCALE GENOMIC DNA]</scope>
    <source>
        <strain evidence="5">cv. Jamaican Lion 4</strain>
        <tissue evidence="4">Leaf</tissue>
    </source>
</reference>
<keyword evidence="5" id="KW-1185">Reference proteome</keyword>
<gene>
    <name evidence="4" type="ORF">G4B88_023857</name>
</gene>
<dbReference type="InterPro" id="IPR038538">
    <property type="entry name" value="MTERF_sf"/>
</dbReference>
<keyword evidence="2" id="KW-0806">Transcription termination</keyword>
<comment type="similarity">
    <text evidence="1">Belongs to the mTERF family.</text>
</comment>
<sequence>MKTHLAKHPRNNDEPIACLHDVSYPEGYVPSARVSSSPITLEPAKAFPFTLDPFQVLPTSSSPTSKQLPIFLNQDSQSFSTIPIKSNSRLPQQSHYRNQISIANLLQRYGFPSSLLHSFLSKNNRFLLQMNLKDMEKSLGILFSFKIPQNELVSLVCECPGVLDCQFLNKWEMSFSQLGLSTGSPSMVRSVLEHSRKYHLDPNSFFKTLVVLRGMGFNNATLSRVLEGFPEVTLMNESEIRRRVEFLMAGIPMSAEGVDWILHSFPEVLGFGVEDRLKPLISEFKALGFDNDLISREISRDPRILSMELGELSRCFELLRSLKCRVAILEKIYSEGEFRAGFEVKLRVDYFCKQGLTRREAFEVLWKEPRSIVYKMEEVEKKVDFLVNRMKFNIRCLLDVPEYVGVNFDKQIVPRFNVIEYLRSKDGLGSPIGLRALIKPSRLKFYNLYVKPYPECMKFFGRYSEDVEVKSQQPVGLWKILKPQSKPASKEDVENMKVFMKL</sequence>
<accession>A0A7J6G245</accession>
<evidence type="ECO:0000256" key="1">
    <source>
        <dbReference type="ARBA" id="ARBA00007692"/>
    </source>
</evidence>